<dbReference type="Gene3D" id="1.10.10.10">
    <property type="entry name" value="Winged helix-like DNA-binding domain superfamily/Winged helix DNA-binding domain"/>
    <property type="match status" value="1"/>
</dbReference>
<dbReference type="GeneID" id="56030454"/>
<dbReference type="PANTHER" id="PTHR30154:SF34">
    <property type="entry name" value="TRANSCRIPTIONAL REGULATOR AZLB"/>
    <property type="match status" value="1"/>
</dbReference>
<dbReference type="GO" id="GO:0043200">
    <property type="term" value="P:response to amino acid"/>
    <property type="evidence" value="ECO:0007669"/>
    <property type="project" value="TreeGrafter"/>
</dbReference>
<dbReference type="OrthoDB" id="342030at2157"/>
<feature type="domain" description="HTH asnC-type" evidence="4">
    <location>
        <begin position="4"/>
        <end position="66"/>
    </location>
</feature>
<dbReference type="GO" id="GO:0043565">
    <property type="term" value="F:sequence-specific DNA binding"/>
    <property type="evidence" value="ECO:0007669"/>
    <property type="project" value="InterPro"/>
</dbReference>
<evidence type="ECO:0000256" key="3">
    <source>
        <dbReference type="ARBA" id="ARBA00023163"/>
    </source>
</evidence>
<dbReference type="InterPro" id="IPR036390">
    <property type="entry name" value="WH_DNA-bd_sf"/>
</dbReference>
<protein>
    <submittedName>
        <fullName evidence="5">AsnC family transcriptional regulator</fullName>
    </submittedName>
</protein>
<keyword evidence="6" id="KW-1185">Reference proteome</keyword>
<dbReference type="GO" id="GO:0005829">
    <property type="term" value="C:cytosol"/>
    <property type="evidence" value="ECO:0007669"/>
    <property type="project" value="TreeGrafter"/>
</dbReference>
<dbReference type="SUPFAM" id="SSF46785">
    <property type="entry name" value="Winged helix' DNA-binding domain"/>
    <property type="match status" value="1"/>
</dbReference>
<dbReference type="PROSITE" id="PS50956">
    <property type="entry name" value="HTH_ASNC_2"/>
    <property type="match status" value="1"/>
</dbReference>
<dbReference type="AlphaFoldDB" id="A0A7D5GMV0"/>
<name>A0A7D5GMV0_9EURY</name>
<reference evidence="5 6" key="1">
    <citation type="submission" date="2020-07" db="EMBL/GenBank/DDBJ databases">
        <title>Gai3-2, isolated from salt lake.</title>
        <authorList>
            <person name="Cui H."/>
            <person name="Shi X."/>
        </authorList>
    </citation>
    <scope>NUCLEOTIDE SEQUENCE [LARGE SCALE GENOMIC DNA]</scope>
    <source>
        <strain evidence="5 6">Gai3-2</strain>
    </source>
</reference>
<evidence type="ECO:0000313" key="6">
    <source>
        <dbReference type="Proteomes" id="UP000509750"/>
    </source>
</evidence>
<evidence type="ECO:0000256" key="2">
    <source>
        <dbReference type="ARBA" id="ARBA00023125"/>
    </source>
</evidence>
<dbReference type="InterPro" id="IPR019888">
    <property type="entry name" value="Tscrpt_reg_AsnC-like"/>
</dbReference>
<accession>A0A7D5GMV0</accession>
<dbReference type="KEGG" id="halg:HUG10_16435"/>
<keyword evidence="1" id="KW-0805">Transcription regulation</keyword>
<keyword evidence="3" id="KW-0804">Transcription</keyword>
<keyword evidence="2" id="KW-0238">DNA-binding</keyword>
<dbReference type="SMART" id="SM00344">
    <property type="entry name" value="HTH_ASNC"/>
    <property type="match status" value="1"/>
</dbReference>
<dbReference type="EMBL" id="CP058529">
    <property type="protein sequence ID" value="QLG29027.1"/>
    <property type="molecule type" value="Genomic_DNA"/>
</dbReference>
<organism evidence="5 6">
    <name type="scientific">Halorarum halophilum</name>
    <dbReference type="NCBI Taxonomy" id="2743090"/>
    <lineage>
        <taxon>Archaea</taxon>
        <taxon>Methanobacteriati</taxon>
        <taxon>Methanobacteriota</taxon>
        <taxon>Stenosarchaea group</taxon>
        <taxon>Halobacteria</taxon>
        <taxon>Halobacteriales</taxon>
        <taxon>Haloferacaceae</taxon>
        <taxon>Halorarum</taxon>
    </lineage>
</organism>
<dbReference type="PRINTS" id="PR00033">
    <property type="entry name" value="HTHASNC"/>
</dbReference>
<dbReference type="Pfam" id="PF13404">
    <property type="entry name" value="HTH_AsnC-type"/>
    <property type="match status" value="1"/>
</dbReference>
<evidence type="ECO:0000313" key="5">
    <source>
        <dbReference type="EMBL" id="QLG29027.1"/>
    </source>
</evidence>
<dbReference type="InterPro" id="IPR036388">
    <property type="entry name" value="WH-like_DNA-bd_sf"/>
</dbReference>
<dbReference type="InterPro" id="IPR000485">
    <property type="entry name" value="AsnC-type_HTH_dom"/>
</dbReference>
<sequence length="157" mass="17120">MAGLDQVDRGILYLLQRDARNSTTAGIGEALGVSSTTVGNRINNLENENVITGYLPTVDYERMGLDHHLLVVATVPFGDRERLADEALEVRGVVNVRELLTHRRNLTVELVGTARSDVEAALTELGELGLEIASVDMLKRELDQPVDHFGSDVVDGN</sequence>
<gene>
    <name evidence="5" type="ORF">HUG10_16435</name>
</gene>
<dbReference type="RefSeq" id="WP_179170601.1">
    <property type="nucleotide sequence ID" value="NZ_CP058529.1"/>
</dbReference>
<proteinExistence type="predicted"/>
<evidence type="ECO:0000256" key="1">
    <source>
        <dbReference type="ARBA" id="ARBA00023015"/>
    </source>
</evidence>
<dbReference type="Proteomes" id="UP000509750">
    <property type="component" value="Chromosome"/>
</dbReference>
<dbReference type="PANTHER" id="PTHR30154">
    <property type="entry name" value="LEUCINE-RESPONSIVE REGULATORY PROTEIN"/>
    <property type="match status" value="1"/>
</dbReference>
<evidence type="ECO:0000259" key="4">
    <source>
        <dbReference type="PROSITE" id="PS50956"/>
    </source>
</evidence>